<evidence type="ECO:0000313" key="2">
    <source>
        <dbReference type="Proteomes" id="UP001151760"/>
    </source>
</evidence>
<accession>A0ABQ5BG93</accession>
<evidence type="ECO:0000313" key="1">
    <source>
        <dbReference type="EMBL" id="GJT13082.1"/>
    </source>
</evidence>
<keyword evidence="2" id="KW-1185">Reference proteome</keyword>
<comment type="caution">
    <text evidence="1">The sequence shown here is derived from an EMBL/GenBank/DDBJ whole genome shotgun (WGS) entry which is preliminary data.</text>
</comment>
<dbReference type="EMBL" id="BQNB010013201">
    <property type="protein sequence ID" value="GJT13082.1"/>
    <property type="molecule type" value="Genomic_DNA"/>
</dbReference>
<organism evidence="1 2">
    <name type="scientific">Tanacetum coccineum</name>
    <dbReference type="NCBI Taxonomy" id="301880"/>
    <lineage>
        <taxon>Eukaryota</taxon>
        <taxon>Viridiplantae</taxon>
        <taxon>Streptophyta</taxon>
        <taxon>Embryophyta</taxon>
        <taxon>Tracheophyta</taxon>
        <taxon>Spermatophyta</taxon>
        <taxon>Magnoliopsida</taxon>
        <taxon>eudicotyledons</taxon>
        <taxon>Gunneridae</taxon>
        <taxon>Pentapetalae</taxon>
        <taxon>asterids</taxon>
        <taxon>campanulids</taxon>
        <taxon>Asterales</taxon>
        <taxon>Asteraceae</taxon>
        <taxon>Asteroideae</taxon>
        <taxon>Anthemideae</taxon>
        <taxon>Anthemidinae</taxon>
        <taxon>Tanacetum</taxon>
    </lineage>
</organism>
<reference evidence="1" key="2">
    <citation type="submission" date="2022-01" db="EMBL/GenBank/DDBJ databases">
        <authorList>
            <person name="Yamashiro T."/>
            <person name="Shiraishi A."/>
            <person name="Satake H."/>
            <person name="Nakayama K."/>
        </authorList>
    </citation>
    <scope>NUCLEOTIDE SEQUENCE</scope>
</reference>
<protein>
    <submittedName>
        <fullName evidence="1">Uncharacterized protein</fullName>
    </submittedName>
</protein>
<reference evidence="1" key="1">
    <citation type="journal article" date="2022" name="Int. J. Mol. Sci.">
        <title>Draft Genome of Tanacetum Coccineum: Genomic Comparison of Closely Related Tanacetum-Family Plants.</title>
        <authorList>
            <person name="Yamashiro T."/>
            <person name="Shiraishi A."/>
            <person name="Nakayama K."/>
            <person name="Satake H."/>
        </authorList>
    </citation>
    <scope>NUCLEOTIDE SEQUENCE</scope>
</reference>
<gene>
    <name evidence="1" type="ORF">Tco_0860124</name>
</gene>
<name>A0ABQ5BG93_9ASTR</name>
<sequence>MINQQHMLLNQPKDISRLFRESATCHQMEYLATRSINGGGPLGIRGYGGGGDMVIYDGLKGCLDHRIIRSSPILPPLL</sequence>
<dbReference type="Proteomes" id="UP001151760">
    <property type="component" value="Unassembled WGS sequence"/>
</dbReference>
<proteinExistence type="predicted"/>